<sequence>MSNKRELEIKLINQSIKAIHFSVDSLNNEAYSDAIEMYNTVLKAYDSLIKLYEDYEGKNTYIPDQLRSIEADHKSVIKAFEKGEWRGLSNRIHSTILSTYKTLLETSLELKEFEEKNVNVYDKYYGMFKEAGYLENVTDEKLDRIQRYWRKHYGKEADPSFHLAYEHITGTLDERVVPQGFMFREIIPYLNDKSMMHFYKDKNVYDMLIDAENRPDSVLKCVNGQYFNADHLTISKGKALQTIFNTKEDLIIKHSLSDDGKGIGKLKFYKHAHYYNEKKLSLNEIEQVWGDNFIIQKVIKQHPVMAEPHKYSVNTVRIVTLRWNDSVHHLMSYARFGVGKSITDNAASEGMCIGIQPDGTFMNFSIGTDSKLHYVHPTTDFEFSKLGKIPDFEEVVESVLKLHDRILHENYVSWDIAIGLDGRPIFIEMNFWGATWKYQLSCQMPALGHFTEEILTAVKKDREKKQQVQQDKDRSLHTQT</sequence>
<evidence type="ECO:0000259" key="1">
    <source>
        <dbReference type="Pfam" id="PF14397"/>
    </source>
</evidence>
<dbReference type="GO" id="GO:0016740">
    <property type="term" value="F:transferase activity"/>
    <property type="evidence" value="ECO:0007669"/>
    <property type="project" value="UniProtKB-KW"/>
</dbReference>
<dbReference type="SUPFAM" id="SSF56059">
    <property type="entry name" value="Glutathione synthetase ATP-binding domain-like"/>
    <property type="match status" value="1"/>
</dbReference>
<feature type="domain" description="Alpha-L-glutamate ligase-related protein ATP-grasp" evidence="1">
    <location>
        <begin position="185"/>
        <end position="434"/>
    </location>
</feature>
<dbReference type="InterPro" id="IPR039523">
    <property type="entry name" value="RimK-rel_E_lig_ATP-grasp"/>
</dbReference>
<dbReference type="OrthoDB" id="8736147at2"/>
<dbReference type="AlphaFoldDB" id="A0A1D7QSB5"/>
<keyword evidence="2" id="KW-0808">Transferase</keyword>
<keyword evidence="3" id="KW-1185">Reference proteome</keyword>
<gene>
    <name evidence="2" type="ORF">BBEV_0517</name>
</gene>
<dbReference type="RefSeq" id="WP_069364038.1">
    <property type="nucleotide sequence ID" value="NZ_CP012502.1"/>
</dbReference>
<name>A0A1D7QSB5_9BACI</name>
<dbReference type="KEGG" id="bbev:BBEV_0517"/>
<organism evidence="2 3">
    <name type="scientific">Salisediminibacterium beveridgei</name>
    <dbReference type="NCBI Taxonomy" id="632773"/>
    <lineage>
        <taxon>Bacteria</taxon>
        <taxon>Bacillati</taxon>
        <taxon>Bacillota</taxon>
        <taxon>Bacilli</taxon>
        <taxon>Bacillales</taxon>
        <taxon>Bacillaceae</taxon>
        <taxon>Salisediminibacterium</taxon>
    </lineage>
</organism>
<dbReference type="STRING" id="632773.BBEV_0517"/>
<dbReference type="EMBL" id="CP012502">
    <property type="protein sequence ID" value="AOM81910.1"/>
    <property type="molecule type" value="Genomic_DNA"/>
</dbReference>
<evidence type="ECO:0000313" key="2">
    <source>
        <dbReference type="EMBL" id="AOM81910.1"/>
    </source>
</evidence>
<accession>A0A1D7QSB5</accession>
<dbReference type="Proteomes" id="UP000094463">
    <property type="component" value="Chromosome"/>
</dbReference>
<reference evidence="2 3" key="1">
    <citation type="submission" date="2015-08" db="EMBL/GenBank/DDBJ databases">
        <title>The complete genome sequence of Bacillus beveridgei MLTeJB.</title>
        <authorList>
            <person name="Hanson T.E."/>
            <person name="Mesa C."/>
            <person name="Basesman S.M."/>
            <person name="Oremland R.S."/>
        </authorList>
    </citation>
    <scope>NUCLEOTIDE SEQUENCE [LARGE SCALE GENOMIC DNA]</scope>
    <source>
        <strain evidence="2 3">MLTeJB</strain>
    </source>
</reference>
<evidence type="ECO:0000313" key="3">
    <source>
        <dbReference type="Proteomes" id="UP000094463"/>
    </source>
</evidence>
<protein>
    <submittedName>
        <fullName evidence="2">Hexapeptide Transferase Family Protein</fullName>
    </submittedName>
</protein>
<dbReference type="Pfam" id="PF14397">
    <property type="entry name" value="ATPgrasp_ST"/>
    <property type="match status" value="1"/>
</dbReference>
<proteinExistence type="predicted"/>